<evidence type="ECO:0000313" key="2">
    <source>
        <dbReference type="EMBL" id="CAK0789892.1"/>
    </source>
</evidence>
<dbReference type="Gene3D" id="3.40.50.300">
    <property type="entry name" value="P-loop containing nucleotide triphosphate hydrolases"/>
    <property type="match status" value="1"/>
</dbReference>
<feature type="non-terminal residue" evidence="2">
    <location>
        <position position="701"/>
    </location>
</feature>
<keyword evidence="3" id="KW-1185">Reference proteome</keyword>
<name>A0ABN9PFD3_9DINO</name>
<evidence type="ECO:0000259" key="1">
    <source>
        <dbReference type="PROSITE" id="PS50837"/>
    </source>
</evidence>
<reference evidence="2" key="1">
    <citation type="submission" date="2023-10" db="EMBL/GenBank/DDBJ databases">
        <authorList>
            <person name="Chen Y."/>
            <person name="Shah S."/>
            <person name="Dougan E. K."/>
            <person name="Thang M."/>
            <person name="Chan C."/>
        </authorList>
    </citation>
    <scope>NUCLEOTIDE SEQUENCE [LARGE SCALE GENOMIC DNA]</scope>
</reference>
<dbReference type="InterPro" id="IPR027417">
    <property type="entry name" value="P-loop_NTPase"/>
</dbReference>
<dbReference type="PROSITE" id="PS50837">
    <property type="entry name" value="NACHT"/>
    <property type="match status" value="1"/>
</dbReference>
<feature type="domain" description="NACHT" evidence="1">
    <location>
        <begin position="241"/>
        <end position="379"/>
    </location>
</feature>
<dbReference type="EMBL" id="CAUYUJ010000320">
    <property type="protein sequence ID" value="CAK0789892.1"/>
    <property type="molecule type" value="Genomic_DNA"/>
</dbReference>
<comment type="caution">
    <text evidence="2">The sequence shown here is derived from an EMBL/GenBank/DDBJ whole genome shotgun (WGS) entry which is preliminary data.</text>
</comment>
<protein>
    <recommendedName>
        <fullName evidence="1">NACHT domain-containing protein</fullName>
    </recommendedName>
</protein>
<evidence type="ECO:0000313" key="3">
    <source>
        <dbReference type="Proteomes" id="UP001189429"/>
    </source>
</evidence>
<accession>A0ABN9PFD3</accession>
<dbReference type="Proteomes" id="UP001189429">
    <property type="component" value="Unassembled WGS sequence"/>
</dbReference>
<dbReference type="InterPro" id="IPR007111">
    <property type="entry name" value="NACHT_NTPase"/>
</dbReference>
<organism evidence="2 3">
    <name type="scientific">Prorocentrum cordatum</name>
    <dbReference type="NCBI Taxonomy" id="2364126"/>
    <lineage>
        <taxon>Eukaryota</taxon>
        <taxon>Sar</taxon>
        <taxon>Alveolata</taxon>
        <taxon>Dinophyceae</taxon>
        <taxon>Prorocentrales</taxon>
        <taxon>Prorocentraceae</taxon>
        <taxon>Prorocentrum</taxon>
    </lineage>
</organism>
<proteinExistence type="predicted"/>
<gene>
    <name evidence="2" type="ORF">PCOR1329_LOCUS1321</name>
</gene>
<sequence>MVRVDNTSKQRMVDPTPGTVVQASAFAYEEGQDLLVVHGGRLLDARVTGGPAAGSGSLHRVRLSGDAAEVELDLNEMNHCPQRCGSAESFEAARAAYCRQLVEDGRFIEDAITSNRLSVTEQLVRLTMETHDSAARDAGAIAHMSFDDLEWVAGTDISVQDRVWALGSEGFVEHRERSGRCIVKLADGSSTPPLAANLLKKARPIAGVQDASFAAVRDVSGLVPLLTRPNARRPQGAHCRQPVLVCAGPGTGKSWSMQQLQFLLAQELSAPRAQPCEDPVRLVPLLIPIQKLARMLRDRQAATSPEPEPGGADLVLFYIRREFTDAPTRAMLTQAFDMRALVVMLDGVDEAANLKQAVEEFVTKTLVPMGMPLVLTSRPEGVRKRLYARDFVIMHLQPLSGDEQHQIARKQLQGNELFERILACSGLRQRAMSGCEEAKALLEGQKDLLRPLLKLSDCEADFDAALEARLQVFGEVVEVPVLLSVLVCVLGAGTGELPRDAFELYDLGVRAALRRHFAGGEEQRAGPCLEMLQAIAAANHLAKRRTFQPGDVRRALADRPDLQGLWSELVDRGEVPVVKILTLGDTGEFQFRHLSFQECLFVRELCGRGLAEGGPAQGAAAFWGGAEGLSGRLNDAFYRNAFVLGRGHLGRALSARRAEWDFDCQPRLSALGTAALRGLLAGAAGLRLLDLSNLGLGAPDE</sequence>